<organism evidence="3 4">
    <name type="scientific">Pseudomonas fontis</name>
    <dbReference type="NCBI Taxonomy" id="2942633"/>
    <lineage>
        <taxon>Bacteria</taxon>
        <taxon>Pseudomonadati</taxon>
        <taxon>Pseudomonadota</taxon>
        <taxon>Gammaproteobacteria</taxon>
        <taxon>Pseudomonadales</taxon>
        <taxon>Pseudomonadaceae</taxon>
        <taxon>Pseudomonas</taxon>
    </lineage>
</organism>
<feature type="domain" description="EamA" evidence="2">
    <location>
        <begin position="152"/>
        <end position="297"/>
    </location>
</feature>
<keyword evidence="1" id="KW-1133">Transmembrane helix</keyword>
<keyword evidence="1" id="KW-0472">Membrane</keyword>
<keyword evidence="4" id="KW-1185">Reference proteome</keyword>
<dbReference type="InterPro" id="IPR000620">
    <property type="entry name" value="EamA_dom"/>
</dbReference>
<proteinExistence type="predicted"/>
<dbReference type="RefSeq" id="WP_273911083.1">
    <property type="nucleotide sequence ID" value="NZ_JAMDGX010000037.1"/>
</dbReference>
<feature type="domain" description="EamA" evidence="2">
    <location>
        <begin position="3"/>
        <end position="109"/>
    </location>
</feature>
<dbReference type="SUPFAM" id="SSF103481">
    <property type="entry name" value="Multidrug resistance efflux transporter EmrE"/>
    <property type="match status" value="1"/>
</dbReference>
<evidence type="ECO:0000313" key="4">
    <source>
        <dbReference type="Proteomes" id="UP001148203"/>
    </source>
</evidence>
<dbReference type="Pfam" id="PF00892">
    <property type="entry name" value="EamA"/>
    <property type="match status" value="2"/>
</dbReference>
<feature type="transmembrane region" description="Helical" evidence="1">
    <location>
        <begin position="92"/>
        <end position="109"/>
    </location>
</feature>
<sequence length="328" mass="35607">MKRGVAYAGVAGAMWGMVLMVPQLLPEFSPVLLSCARFVLFGLVSLALALPMRKALRGLRRSDVWMLVRLAVIGNVLYFICLVAAIQRLGVAPASLIVGVLPLTITLYGRNDSGSIALSRLAGPLALILLGMLCINLQTFAVERGPVGDKLAGLLFALAALACWTWYATHNSRYLKQCGHFDSHQWSVLCGVMTGVCSVLMVALIWLGWPQLLQVQAPLERWQLFWVYSLGCALGGSWLAGVLWNAASKRMPLTLSGQLIVFETLFALLYAFIWRQSGPNLLEGAAIVLVIGGVCWSMRQHEVVSETCGSRRCRRSPATPAPTGIHSG</sequence>
<feature type="transmembrane region" description="Helical" evidence="1">
    <location>
        <begin position="151"/>
        <end position="168"/>
    </location>
</feature>
<keyword evidence="1" id="KW-0812">Transmembrane</keyword>
<feature type="transmembrane region" description="Helical" evidence="1">
    <location>
        <begin position="253"/>
        <end position="274"/>
    </location>
</feature>
<feature type="transmembrane region" description="Helical" evidence="1">
    <location>
        <begin position="64"/>
        <end position="86"/>
    </location>
</feature>
<feature type="transmembrane region" description="Helical" evidence="1">
    <location>
        <begin position="188"/>
        <end position="209"/>
    </location>
</feature>
<protein>
    <submittedName>
        <fullName evidence="3">DMT family transporter</fullName>
    </submittedName>
</protein>
<gene>
    <name evidence="3" type="ORF">M5G11_07810</name>
</gene>
<evidence type="ECO:0000259" key="2">
    <source>
        <dbReference type="Pfam" id="PF00892"/>
    </source>
</evidence>
<evidence type="ECO:0000256" key="1">
    <source>
        <dbReference type="SAM" id="Phobius"/>
    </source>
</evidence>
<dbReference type="EMBL" id="JAMDGY010000020">
    <property type="protein sequence ID" value="MDD0990443.1"/>
    <property type="molecule type" value="Genomic_DNA"/>
</dbReference>
<dbReference type="Proteomes" id="UP001148203">
    <property type="component" value="Unassembled WGS sequence"/>
</dbReference>
<feature type="transmembrane region" description="Helical" evidence="1">
    <location>
        <begin position="31"/>
        <end position="52"/>
    </location>
</feature>
<dbReference type="InterPro" id="IPR037185">
    <property type="entry name" value="EmrE-like"/>
</dbReference>
<accession>A0ABT5NQJ8</accession>
<evidence type="ECO:0000313" key="3">
    <source>
        <dbReference type="EMBL" id="MDD0990443.1"/>
    </source>
</evidence>
<name>A0ABT5NQJ8_9PSED</name>
<reference evidence="3 4" key="1">
    <citation type="submission" date="2022-05" db="EMBL/GenBank/DDBJ databases">
        <title>Novel Pseudomonas spp. Isolated from a Rainbow Trout Aquaculture Facility.</title>
        <authorList>
            <person name="Testerman T."/>
            <person name="Graf J."/>
        </authorList>
    </citation>
    <scope>NUCLEOTIDE SEQUENCE [LARGE SCALE GENOMIC DNA]</scope>
    <source>
        <strain evidence="3 4">ID681</strain>
    </source>
</reference>
<comment type="caution">
    <text evidence="3">The sequence shown here is derived from an EMBL/GenBank/DDBJ whole genome shotgun (WGS) entry which is preliminary data.</text>
</comment>
<feature type="transmembrane region" description="Helical" evidence="1">
    <location>
        <begin position="225"/>
        <end position="246"/>
    </location>
</feature>
<feature type="transmembrane region" description="Helical" evidence="1">
    <location>
        <begin position="121"/>
        <end position="139"/>
    </location>
</feature>
<feature type="transmembrane region" description="Helical" evidence="1">
    <location>
        <begin position="5"/>
        <end position="25"/>
    </location>
</feature>